<feature type="domain" description="Toxin SymE-like" evidence="1">
    <location>
        <begin position="9"/>
        <end position="55"/>
    </location>
</feature>
<dbReference type="Proteomes" id="UP000237073">
    <property type="component" value="Unassembled WGS sequence"/>
</dbReference>
<dbReference type="EMBL" id="PQGD01000036">
    <property type="protein sequence ID" value="POP41827.1"/>
    <property type="molecule type" value="Genomic_DNA"/>
</dbReference>
<dbReference type="GO" id="GO:0016070">
    <property type="term" value="P:RNA metabolic process"/>
    <property type="evidence" value="ECO:0007669"/>
    <property type="project" value="InterPro"/>
</dbReference>
<organism evidence="3 5">
    <name type="scientific">Superficieibacter electus</name>
    <dbReference type="NCBI Taxonomy" id="2022662"/>
    <lineage>
        <taxon>Bacteria</taxon>
        <taxon>Pseudomonadati</taxon>
        <taxon>Pseudomonadota</taxon>
        <taxon>Gammaproteobacteria</taxon>
        <taxon>Enterobacterales</taxon>
        <taxon>Enterobacteriaceae</taxon>
        <taxon>Superficieibacter</taxon>
    </lineage>
</organism>
<dbReference type="AlphaFoldDB" id="A0A2P5GHF3"/>
<evidence type="ECO:0000313" key="5">
    <source>
        <dbReference type="Proteomes" id="UP000247005"/>
    </source>
</evidence>
<dbReference type="Pfam" id="PF08845">
    <property type="entry name" value="SymE_toxin"/>
    <property type="match status" value="1"/>
</dbReference>
<sequence length="62" mass="6490">MQQPHGSHNPTGLCTYDCVFSPPPSQHLKGNGLGEAGFVTGHGVTVMIPQGCIVLMADNNEV</sequence>
<accession>A0A2P5GHF3</accession>
<dbReference type="GO" id="GO:0005737">
    <property type="term" value="C:cytoplasm"/>
    <property type="evidence" value="ECO:0007669"/>
    <property type="project" value="InterPro"/>
</dbReference>
<evidence type="ECO:0000313" key="4">
    <source>
        <dbReference type="Proteomes" id="UP000237073"/>
    </source>
</evidence>
<name>A0A2P5GHF3_9ENTR</name>
<dbReference type="OrthoDB" id="6053337at2"/>
<protein>
    <recommendedName>
        <fullName evidence="1">Toxin SymE-like domain-containing protein</fullName>
    </recommendedName>
</protein>
<evidence type="ECO:0000313" key="2">
    <source>
        <dbReference type="EMBL" id="POP40663.1"/>
    </source>
</evidence>
<gene>
    <name evidence="3" type="ORF">CHU32_26150</name>
    <name evidence="2" type="ORF">CHU33_26235</name>
</gene>
<proteinExistence type="predicted"/>
<dbReference type="GO" id="GO:0003723">
    <property type="term" value="F:RNA binding"/>
    <property type="evidence" value="ECO:0007669"/>
    <property type="project" value="InterPro"/>
</dbReference>
<reference evidence="4 5" key="1">
    <citation type="submission" date="2018-01" db="EMBL/GenBank/DDBJ databases">
        <title>Superficieibacter electus gen. nov., sp. nov., an extended-spectrum beta-lactamase possessing member of the Enterobacteriaceae family, isolated from intensive care unit surfaces.</title>
        <authorList>
            <person name="Potter R.F."/>
            <person name="D'Souza A.W."/>
        </authorList>
    </citation>
    <scope>NUCLEOTIDE SEQUENCE [LARGE SCALE GENOMIC DNA]</scope>
    <source>
        <strain evidence="3 5">BP-1</strain>
        <strain evidence="2 4">BP-2</strain>
    </source>
</reference>
<evidence type="ECO:0000259" key="1">
    <source>
        <dbReference type="Pfam" id="PF08845"/>
    </source>
</evidence>
<evidence type="ECO:0000313" key="3">
    <source>
        <dbReference type="EMBL" id="POP41827.1"/>
    </source>
</evidence>
<dbReference type="GO" id="GO:0016788">
    <property type="term" value="F:hydrolase activity, acting on ester bonds"/>
    <property type="evidence" value="ECO:0007669"/>
    <property type="project" value="InterPro"/>
</dbReference>
<dbReference type="InterPro" id="IPR014944">
    <property type="entry name" value="Toxin_SymE-like"/>
</dbReference>
<dbReference type="EMBL" id="PQGE01000039">
    <property type="protein sequence ID" value="POP40663.1"/>
    <property type="molecule type" value="Genomic_DNA"/>
</dbReference>
<keyword evidence="4" id="KW-1185">Reference proteome</keyword>
<comment type="caution">
    <text evidence="3">The sequence shown here is derived from an EMBL/GenBank/DDBJ whole genome shotgun (WGS) entry which is preliminary data.</text>
</comment>
<dbReference type="Proteomes" id="UP000247005">
    <property type="component" value="Unassembled WGS sequence"/>
</dbReference>